<feature type="region of interest" description="Disordered" evidence="1">
    <location>
        <begin position="16"/>
        <end position="42"/>
    </location>
</feature>
<evidence type="ECO:0000256" key="1">
    <source>
        <dbReference type="SAM" id="MobiDB-lite"/>
    </source>
</evidence>
<accession>A0A6L2J5T4</accession>
<dbReference type="PANTHER" id="PTHR11439:SF524">
    <property type="entry name" value="RNA-DIRECTED DNA POLYMERASE, PROTEIN KINASE RLK-PELLE-DLSV FAMILY"/>
    <property type="match status" value="1"/>
</dbReference>
<evidence type="ECO:0000313" key="3">
    <source>
        <dbReference type="EMBL" id="GEU31034.1"/>
    </source>
</evidence>
<dbReference type="InterPro" id="IPR013103">
    <property type="entry name" value="RVT_2"/>
</dbReference>
<feature type="compositionally biased region" description="Polar residues" evidence="1">
    <location>
        <begin position="22"/>
        <end position="41"/>
    </location>
</feature>
<dbReference type="EMBL" id="BKCJ010000212">
    <property type="protein sequence ID" value="GEU31034.1"/>
    <property type="molecule type" value="Genomic_DNA"/>
</dbReference>
<feature type="domain" description="Reverse transcriptase Ty1/copia-type" evidence="2">
    <location>
        <begin position="212"/>
        <end position="287"/>
    </location>
</feature>
<name>A0A6L2J5T4_TANCI</name>
<protein>
    <recommendedName>
        <fullName evidence="2">Reverse transcriptase Ty1/copia-type domain-containing protein</fullName>
    </recommendedName>
</protein>
<dbReference type="CDD" id="cd09272">
    <property type="entry name" value="RNase_HI_RT_Ty1"/>
    <property type="match status" value="1"/>
</dbReference>
<comment type="caution">
    <text evidence="3">The sequence shown here is derived from an EMBL/GenBank/DDBJ whole genome shotgun (WGS) entry which is preliminary data.</text>
</comment>
<evidence type="ECO:0000259" key="2">
    <source>
        <dbReference type="Pfam" id="PF07727"/>
    </source>
</evidence>
<dbReference type="SUPFAM" id="SSF56672">
    <property type="entry name" value="DNA/RNA polymerases"/>
    <property type="match status" value="1"/>
</dbReference>
<organism evidence="3">
    <name type="scientific">Tanacetum cinerariifolium</name>
    <name type="common">Dalmatian daisy</name>
    <name type="synonym">Chrysanthemum cinerariifolium</name>
    <dbReference type="NCBI Taxonomy" id="118510"/>
    <lineage>
        <taxon>Eukaryota</taxon>
        <taxon>Viridiplantae</taxon>
        <taxon>Streptophyta</taxon>
        <taxon>Embryophyta</taxon>
        <taxon>Tracheophyta</taxon>
        <taxon>Spermatophyta</taxon>
        <taxon>Magnoliopsida</taxon>
        <taxon>eudicotyledons</taxon>
        <taxon>Gunneridae</taxon>
        <taxon>Pentapetalae</taxon>
        <taxon>asterids</taxon>
        <taxon>campanulids</taxon>
        <taxon>Asterales</taxon>
        <taxon>Asteraceae</taxon>
        <taxon>Asteroideae</taxon>
        <taxon>Anthemideae</taxon>
        <taxon>Anthemidinae</taxon>
        <taxon>Tanacetum</taxon>
    </lineage>
</organism>
<dbReference type="InterPro" id="IPR043502">
    <property type="entry name" value="DNA/RNA_pol_sf"/>
</dbReference>
<sequence length="665" mass="73994">MPQSLIIHTVASAHSPTAAGMAQQTPALVTSQSTSAQSAPNITHPAIIPDPLVNSNVTSVHSMVTCFRVGSNKPTQRLNFHVSSISHLPKTYHDAFHDSNWQNAMRDEYDALIKISTWTLVPRPPVANVVRFKPGTIRTVLSLDVSRRWPIHQLDVMNAFLHEDLNKTVYMHQPPGFRDSTHPDYVCLLQHSLYGLKQAPRACQGLDTAYLLLYVDDIVLATSSSELLQRIIRSLHQEFAMIDLGPLNYFLGVSVTRDSSGLFLSQQKYAVEILEKAHMLNCNPSQTLVDTESKLGVGGDLISDPTLYWSFVDLVAYSDADWARCPTTRRSTFGYCVFLGNNLLSWSSKRQPMLSRSSAEAEYRGVVNIVAETCWLRNVLRELHTSLSSATFVYCDYVSAVYLFFNPVQYQRTKHNDIDIHFFRDLVATSQVRVLYVPSHYQFADIFTKARANRGIPAKRYSPERISKGSKYPMANIAAGNLSKEAKAFTVSLYSENVPSNVEQALKSKGWKDTMNVEMDALIRSETWDKCALPQGKKPGDAPMDVIMAALYLESDTGGDAPQYIRDLRPSSSQLSIPVYPEVRDPRNPWACKEEVALADAIAANIRRAEKKKKCRIVCRTHGVGSAHHVRSDGIPVSVPAVVPQGLAVLLVDGATQTDPDECIL</sequence>
<gene>
    <name evidence="3" type="ORF">Tci_003012</name>
</gene>
<dbReference type="Pfam" id="PF07727">
    <property type="entry name" value="RVT_2"/>
    <property type="match status" value="2"/>
</dbReference>
<dbReference type="PANTHER" id="PTHR11439">
    <property type="entry name" value="GAG-POL-RELATED RETROTRANSPOSON"/>
    <property type="match status" value="1"/>
</dbReference>
<proteinExistence type="predicted"/>
<dbReference type="AlphaFoldDB" id="A0A6L2J5T4"/>
<reference evidence="3" key="1">
    <citation type="journal article" date="2019" name="Sci. Rep.">
        <title>Draft genome of Tanacetum cinerariifolium, the natural source of mosquito coil.</title>
        <authorList>
            <person name="Yamashiro T."/>
            <person name="Shiraishi A."/>
            <person name="Satake H."/>
            <person name="Nakayama K."/>
        </authorList>
    </citation>
    <scope>NUCLEOTIDE SEQUENCE</scope>
</reference>
<feature type="domain" description="Reverse transcriptase Ty1/copia-type" evidence="2">
    <location>
        <begin position="129"/>
        <end position="203"/>
    </location>
</feature>